<dbReference type="OrthoDB" id="8098664at2"/>
<keyword evidence="3" id="KW-0378">Hydrolase</keyword>
<dbReference type="InterPro" id="IPR051781">
    <property type="entry name" value="Metallo-dep_Hydrolase"/>
</dbReference>
<evidence type="ECO:0000313" key="3">
    <source>
        <dbReference type="EMBL" id="TMM47325.1"/>
    </source>
</evidence>
<proteinExistence type="predicted"/>
<dbReference type="CDD" id="cd01299">
    <property type="entry name" value="Met_dep_hydrolase_A"/>
    <property type="match status" value="1"/>
</dbReference>
<dbReference type="PANTHER" id="PTHR43135:SF3">
    <property type="entry name" value="ALPHA-D-RIBOSE 1-METHYLPHOSPHONATE 5-TRIPHOSPHATE DIPHOSPHATASE"/>
    <property type="match status" value="1"/>
</dbReference>
<feature type="signal peptide" evidence="1">
    <location>
        <begin position="1"/>
        <end position="21"/>
    </location>
</feature>
<dbReference type="GO" id="GO:0016810">
    <property type="term" value="F:hydrolase activity, acting on carbon-nitrogen (but not peptide) bonds"/>
    <property type="evidence" value="ECO:0007669"/>
    <property type="project" value="InterPro"/>
</dbReference>
<dbReference type="Gene3D" id="2.30.40.10">
    <property type="entry name" value="Urease, subunit C, domain 1"/>
    <property type="match status" value="1"/>
</dbReference>
<name>A0A5S3P5C0_9SPHN</name>
<dbReference type="PANTHER" id="PTHR43135">
    <property type="entry name" value="ALPHA-D-RIBOSE 1-METHYLPHOSPHONATE 5-TRIPHOSPHATE DIPHOSPHATASE"/>
    <property type="match status" value="1"/>
</dbReference>
<dbReference type="RefSeq" id="WP_138618381.1">
    <property type="nucleotide sequence ID" value="NZ_VCAO01000004.1"/>
</dbReference>
<comment type="caution">
    <text evidence="3">The sequence shown here is derived from an EMBL/GenBank/DDBJ whole genome shotgun (WGS) entry which is preliminary data.</text>
</comment>
<sequence length="423" mass="44406">MLTLKSALALFSILLPSSALAETVVIHAEHVLTDAASQPSGRATITVTDGRIASIADGWQDAPDGATLVELPGKTVLPGLIDLHVHLTGDPGGDFWRRAVEPDEWGVVVGIKNARLTARAGFTTVREAGSAGQTAFVLRRGTDEGIVAGPRIVAAGSPLAIVGGHGDVSGFRPKINEVLNSGFSCTGVVECTQKVRRASQNGSDVIKITATGGVLSQQGRGLEAHFTSDEMTAIADTAHTLGLKVMAHAHGARGIKAAARSGIDTIEHGTYIDEAAARAMKERGTVLVPTLMAFKGVTERLGKGIYTPVVEDKIRAVAETARVFMGKALKWGVPIAFGTDAGVFEHGRNAGEFRLMREQGMSDRQALASATTAAAKVLQMENQIGRLAPGYSADIIAVNGNPLDDITILENVDWVMARGRVIE</sequence>
<keyword evidence="1" id="KW-0732">Signal</keyword>
<dbReference type="SUPFAM" id="SSF51338">
    <property type="entry name" value="Composite domain of metallo-dependent hydrolases"/>
    <property type="match status" value="1"/>
</dbReference>
<dbReference type="AlphaFoldDB" id="A0A5S3P5C0"/>
<evidence type="ECO:0000256" key="1">
    <source>
        <dbReference type="SAM" id="SignalP"/>
    </source>
</evidence>
<evidence type="ECO:0000313" key="4">
    <source>
        <dbReference type="Proteomes" id="UP000309668"/>
    </source>
</evidence>
<dbReference type="SUPFAM" id="SSF51556">
    <property type="entry name" value="Metallo-dependent hydrolases"/>
    <property type="match status" value="1"/>
</dbReference>
<protein>
    <submittedName>
        <fullName evidence="3">Amidohydrolase family protein</fullName>
    </submittedName>
</protein>
<dbReference type="InterPro" id="IPR006680">
    <property type="entry name" value="Amidohydro-rel"/>
</dbReference>
<feature type="domain" description="Amidohydrolase-related" evidence="2">
    <location>
        <begin position="75"/>
        <end position="421"/>
    </location>
</feature>
<dbReference type="Proteomes" id="UP000309668">
    <property type="component" value="Unassembled WGS sequence"/>
</dbReference>
<dbReference type="InterPro" id="IPR057744">
    <property type="entry name" value="OTAase-like"/>
</dbReference>
<organism evidence="3 4">
    <name type="scientific">Qipengyuania marisflavi</name>
    <dbReference type="NCBI Taxonomy" id="2486356"/>
    <lineage>
        <taxon>Bacteria</taxon>
        <taxon>Pseudomonadati</taxon>
        <taxon>Pseudomonadota</taxon>
        <taxon>Alphaproteobacteria</taxon>
        <taxon>Sphingomonadales</taxon>
        <taxon>Erythrobacteraceae</taxon>
        <taxon>Qipengyuania</taxon>
    </lineage>
</organism>
<gene>
    <name evidence="3" type="ORF">FEV51_09670</name>
</gene>
<feature type="chain" id="PRO_5024386848" evidence="1">
    <location>
        <begin position="22"/>
        <end position="423"/>
    </location>
</feature>
<evidence type="ECO:0000259" key="2">
    <source>
        <dbReference type="Pfam" id="PF01979"/>
    </source>
</evidence>
<dbReference type="InterPro" id="IPR011059">
    <property type="entry name" value="Metal-dep_hydrolase_composite"/>
</dbReference>
<reference evidence="3 4" key="1">
    <citation type="submission" date="2019-05" db="EMBL/GenBank/DDBJ databases">
        <title>Erythrobacter marisflavi sp. nov., isolated from isolated from water of an estuary environment.</title>
        <authorList>
            <person name="Yoon J.-H."/>
        </authorList>
    </citation>
    <scope>NUCLEOTIDE SEQUENCE [LARGE SCALE GENOMIC DNA]</scope>
    <source>
        <strain evidence="3 4">KEM-5</strain>
    </source>
</reference>
<keyword evidence="4" id="KW-1185">Reference proteome</keyword>
<dbReference type="EMBL" id="VCAO01000004">
    <property type="protein sequence ID" value="TMM47325.1"/>
    <property type="molecule type" value="Genomic_DNA"/>
</dbReference>
<dbReference type="Gene3D" id="3.20.20.140">
    <property type="entry name" value="Metal-dependent hydrolases"/>
    <property type="match status" value="1"/>
</dbReference>
<dbReference type="InterPro" id="IPR032466">
    <property type="entry name" value="Metal_Hydrolase"/>
</dbReference>
<accession>A0A5S3P5C0</accession>
<dbReference type="Pfam" id="PF01979">
    <property type="entry name" value="Amidohydro_1"/>
    <property type="match status" value="1"/>
</dbReference>